<feature type="transmembrane region" description="Helical" evidence="2">
    <location>
        <begin position="25"/>
        <end position="44"/>
    </location>
</feature>
<keyword evidence="2" id="KW-1133">Transmembrane helix</keyword>
<dbReference type="CDD" id="cd11614">
    <property type="entry name" value="SAF_CpaB_FlgA_like"/>
    <property type="match status" value="1"/>
</dbReference>
<keyword evidence="5" id="KW-1185">Reference proteome</keyword>
<evidence type="ECO:0000313" key="4">
    <source>
        <dbReference type="EMBL" id="MBP1465030.1"/>
    </source>
</evidence>
<keyword evidence="2" id="KW-0472">Membrane</keyword>
<dbReference type="Proteomes" id="UP001193081">
    <property type="component" value="Unassembled WGS sequence"/>
</dbReference>
<evidence type="ECO:0000256" key="1">
    <source>
        <dbReference type="SAM" id="MobiDB-lite"/>
    </source>
</evidence>
<comment type="caution">
    <text evidence="4">The sequence shown here is derived from an EMBL/GenBank/DDBJ whole genome shotgun (WGS) entry which is preliminary data.</text>
</comment>
<feature type="region of interest" description="Disordered" evidence="1">
    <location>
        <begin position="265"/>
        <end position="298"/>
    </location>
</feature>
<keyword evidence="2" id="KW-0812">Transmembrane</keyword>
<proteinExistence type="predicted"/>
<sequence length="298" mass="31344">MTTMTPNAPSLGQALTRKKASPLPVLMLAAGLIAAIAFAVMGYLESQRTEQVVVLIHDVPFGQQLVAEDLGMVEVPLHRPVPLAGITDASLVIGQYAARNLGVNDLVQPGMLMAARPDQPVYPNGEQLTVNMVPVPFSVAALGPVNYRDRVNLGFSDPSGDPALCDEAIAAAAGEAPSRMTLSQGELGTPRPYACRLLSSVRVLWIEGTTAYLEMTPYQAHTIWALQAAGLPMWGERYGSTSEVLSAFDRLDIGQVTLPALLAPAPEGEATDVDANELPGAQTSLPGANSPVPGSEQP</sequence>
<name>A0ABS4D6G6_9CHLR</name>
<reference evidence="4 5" key="1">
    <citation type="submission" date="2021-03" db="EMBL/GenBank/DDBJ databases">
        <authorList>
            <person name="Grouzdev D.S."/>
        </authorList>
    </citation>
    <scope>NUCLEOTIDE SEQUENCE [LARGE SCALE GENOMIC DNA]</scope>
    <source>
        <strain evidence="4 5">M50-1</strain>
    </source>
</reference>
<protein>
    <submittedName>
        <fullName evidence="4">SAF domain-containing protein</fullName>
    </submittedName>
</protein>
<organism evidence="4 5">
    <name type="scientific">Candidatus Chloroploca mongolica</name>
    <dbReference type="NCBI Taxonomy" id="2528176"/>
    <lineage>
        <taxon>Bacteria</taxon>
        <taxon>Bacillati</taxon>
        <taxon>Chloroflexota</taxon>
        <taxon>Chloroflexia</taxon>
        <taxon>Chloroflexales</taxon>
        <taxon>Chloroflexineae</taxon>
        <taxon>Oscillochloridaceae</taxon>
        <taxon>Candidatus Chloroploca</taxon>
    </lineage>
</organism>
<dbReference type="Pfam" id="PF08666">
    <property type="entry name" value="SAF"/>
    <property type="match status" value="1"/>
</dbReference>
<dbReference type="InterPro" id="IPR013974">
    <property type="entry name" value="SAF"/>
</dbReference>
<evidence type="ECO:0000259" key="3">
    <source>
        <dbReference type="SMART" id="SM00858"/>
    </source>
</evidence>
<dbReference type="SMART" id="SM00858">
    <property type="entry name" value="SAF"/>
    <property type="match status" value="1"/>
</dbReference>
<evidence type="ECO:0000256" key="2">
    <source>
        <dbReference type="SAM" id="Phobius"/>
    </source>
</evidence>
<dbReference type="RefSeq" id="WP_135477092.1">
    <property type="nucleotide sequence ID" value="NZ_SIJK02000006.1"/>
</dbReference>
<dbReference type="EMBL" id="SIJK02000006">
    <property type="protein sequence ID" value="MBP1465030.1"/>
    <property type="molecule type" value="Genomic_DNA"/>
</dbReference>
<evidence type="ECO:0000313" key="5">
    <source>
        <dbReference type="Proteomes" id="UP001193081"/>
    </source>
</evidence>
<gene>
    <name evidence="4" type="ORF">EYB53_004855</name>
</gene>
<accession>A0ABS4D6G6</accession>
<feature type="domain" description="SAF" evidence="3">
    <location>
        <begin position="50"/>
        <end position="113"/>
    </location>
</feature>